<keyword evidence="3" id="KW-0269">Exonuclease</keyword>
<evidence type="ECO:0000256" key="1">
    <source>
        <dbReference type="ARBA" id="ARBA00022722"/>
    </source>
</evidence>
<evidence type="ECO:0000313" key="5">
    <source>
        <dbReference type="EMBL" id="SMQ61944.1"/>
    </source>
</evidence>
<accession>A0A1Y6EH55</accession>
<dbReference type="InterPro" id="IPR036397">
    <property type="entry name" value="RNaseH_sf"/>
</dbReference>
<dbReference type="GO" id="GO:0005829">
    <property type="term" value="C:cytosol"/>
    <property type="evidence" value="ECO:0007669"/>
    <property type="project" value="TreeGrafter"/>
</dbReference>
<dbReference type="Pfam" id="PF00929">
    <property type="entry name" value="RNase_T"/>
    <property type="match status" value="1"/>
</dbReference>
<keyword evidence="6" id="KW-1185">Reference proteome</keyword>
<dbReference type="InterPro" id="IPR012337">
    <property type="entry name" value="RNaseH-like_sf"/>
</dbReference>
<keyword evidence="2" id="KW-0378">Hydrolase</keyword>
<dbReference type="Gene3D" id="3.30.420.10">
    <property type="entry name" value="Ribonuclease H-like superfamily/Ribonuclease H"/>
    <property type="match status" value="1"/>
</dbReference>
<keyword evidence="1" id="KW-0540">Nuclease</keyword>
<dbReference type="CDD" id="cd06127">
    <property type="entry name" value="DEDDh"/>
    <property type="match status" value="1"/>
</dbReference>
<sequence>MAFNLKLNALANWLERRATLAQPWRQLRYVALDLETTGLDAQQDSLLAMAWLNIQPPLMDYGSAQYHVMGRKGRDLKRDLKQSPVIHGLLERDFLRSSEPQQTLRVLSRVLNDAVLVCHHVSLDWQFLQAAAKRYNVTLKPLAFFDTLQFERRRMQQQNEQPKPGELTLSACRAKYNLPMYGNHHAFSDALGCGELFLAQVYQYCGNEPIKARKIVQTKW</sequence>
<proteinExistence type="predicted"/>
<dbReference type="PANTHER" id="PTHR30231:SF4">
    <property type="entry name" value="PROTEIN NEN2"/>
    <property type="match status" value="1"/>
</dbReference>
<protein>
    <submittedName>
        <fullName evidence="5">DNA polymerase-3 subunit epsilon</fullName>
    </submittedName>
</protein>
<dbReference type="AlphaFoldDB" id="A0A1Y6EH55"/>
<name>A0A1Y6EH55_9GAMM</name>
<dbReference type="Proteomes" id="UP000194450">
    <property type="component" value="Unassembled WGS sequence"/>
</dbReference>
<dbReference type="PANTHER" id="PTHR30231">
    <property type="entry name" value="DNA POLYMERASE III SUBUNIT EPSILON"/>
    <property type="match status" value="1"/>
</dbReference>
<dbReference type="GO" id="GO:0006259">
    <property type="term" value="P:DNA metabolic process"/>
    <property type="evidence" value="ECO:0007669"/>
    <property type="project" value="UniProtKB-ARBA"/>
</dbReference>
<dbReference type="OrthoDB" id="5497329at2"/>
<reference evidence="6" key="1">
    <citation type="submission" date="2017-04" db="EMBL/GenBank/DDBJ databases">
        <authorList>
            <person name="Varghese N."/>
            <person name="Submissions S."/>
        </authorList>
    </citation>
    <scope>NUCLEOTIDE SEQUENCE [LARGE SCALE GENOMIC DNA]</scope>
</reference>
<gene>
    <name evidence="5" type="ORF">SAMN06297229_0636</name>
</gene>
<dbReference type="InterPro" id="IPR013520">
    <property type="entry name" value="Ribonucl_H"/>
</dbReference>
<evidence type="ECO:0000313" key="6">
    <source>
        <dbReference type="Proteomes" id="UP000194450"/>
    </source>
</evidence>
<dbReference type="RefSeq" id="WP_086433802.1">
    <property type="nucleotide sequence ID" value="NZ_FXWH01000001.1"/>
</dbReference>
<dbReference type="GO" id="GO:0003676">
    <property type="term" value="F:nucleic acid binding"/>
    <property type="evidence" value="ECO:0007669"/>
    <property type="project" value="InterPro"/>
</dbReference>
<evidence type="ECO:0000259" key="4">
    <source>
        <dbReference type="SMART" id="SM00479"/>
    </source>
</evidence>
<feature type="domain" description="Exonuclease" evidence="4">
    <location>
        <begin position="28"/>
        <end position="206"/>
    </location>
</feature>
<dbReference type="EMBL" id="FXWH01000001">
    <property type="protein sequence ID" value="SMQ61944.1"/>
    <property type="molecule type" value="Genomic_DNA"/>
</dbReference>
<dbReference type="SUPFAM" id="SSF53098">
    <property type="entry name" value="Ribonuclease H-like"/>
    <property type="match status" value="1"/>
</dbReference>
<dbReference type="SMART" id="SM00479">
    <property type="entry name" value="EXOIII"/>
    <property type="match status" value="1"/>
</dbReference>
<dbReference type="GO" id="GO:0008408">
    <property type="term" value="F:3'-5' exonuclease activity"/>
    <property type="evidence" value="ECO:0007669"/>
    <property type="project" value="TreeGrafter"/>
</dbReference>
<organism evidence="5 6">
    <name type="scientific">Pseudidiomarina planktonica</name>
    <dbReference type="NCBI Taxonomy" id="1323738"/>
    <lineage>
        <taxon>Bacteria</taxon>
        <taxon>Pseudomonadati</taxon>
        <taxon>Pseudomonadota</taxon>
        <taxon>Gammaproteobacteria</taxon>
        <taxon>Alteromonadales</taxon>
        <taxon>Idiomarinaceae</taxon>
        <taxon>Pseudidiomarina</taxon>
    </lineage>
</organism>
<evidence type="ECO:0000256" key="3">
    <source>
        <dbReference type="ARBA" id="ARBA00022839"/>
    </source>
</evidence>
<evidence type="ECO:0000256" key="2">
    <source>
        <dbReference type="ARBA" id="ARBA00022801"/>
    </source>
</evidence>